<dbReference type="STRING" id="33097.A0A150GYC2"/>
<dbReference type="SUPFAM" id="SSF48403">
    <property type="entry name" value="Ankyrin repeat"/>
    <property type="match status" value="1"/>
</dbReference>
<reference evidence="4" key="1">
    <citation type="journal article" date="2016" name="Nat. Commun.">
        <title>The Gonium pectorale genome demonstrates co-option of cell cycle regulation during the evolution of multicellularity.</title>
        <authorList>
            <person name="Hanschen E.R."/>
            <person name="Marriage T.N."/>
            <person name="Ferris P.J."/>
            <person name="Hamaji T."/>
            <person name="Toyoda A."/>
            <person name="Fujiyama A."/>
            <person name="Neme R."/>
            <person name="Noguchi H."/>
            <person name="Minakuchi Y."/>
            <person name="Suzuki M."/>
            <person name="Kawai-Toyooka H."/>
            <person name="Smith D.R."/>
            <person name="Sparks H."/>
            <person name="Anderson J."/>
            <person name="Bakaric R."/>
            <person name="Luria V."/>
            <person name="Karger A."/>
            <person name="Kirschner M.W."/>
            <person name="Durand P.M."/>
            <person name="Michod R.E."/>
            <person name="Nozaki H."/>
            <person name="Olson B.J."/>
        </authorList>
    </citation>
    <scope>NUCLEOTIDE SEQUENCE [LARGE SCALE GENOMIC DNA]</scope>
    <source>
        <strain evidence="4">NIES-2863</strain>
    </source>
</reference>
<feature type="coiled-coil region" evidence="2">
    <location>
        <begin position="36"/>
        <end position="63"/>
    </location>
</feature>
<feature type="repeat" description="ANK" evidence="1">
    <location>
        <begin position="187"/>
        <end position="219"/>
    </location>
</feature>
<feature type="repeat" description="ANK" evidence="1">
    <location>
        <begin position="123"/>
        <end position="155"/>
    </location>
</feature>
<keyword evidence="4" id="KW-1185">Reference proteome</keyword>
<keyword evidence="1" id="KW-0040">ANK repeat</keyword>
<dbReference type="Proteomes" id="UP000075714">
    <property type="component" value="Unassembled WGS sequence"/>
</dbReference>
<sequence>MTVIRTASSFTTAALASAERLHKGPAAASSAFATGSRDADTEVEQLRREVAALQERVAGLESGLRTAGLPLLRALAAALGVGLQEPDGFTPLQRACRDGDLLGLRALRAAGVDVNDDHFKAKDGETLLCLAVRGGHEEVVRELLSAGACTHGIDTYPIHIACKTGRLPIVLQLLDQGRGHVEAKDQEDMTPLYIAAREGHVEVVKALLGEGADIYVTRGKSDFTPLVAACWAGHTEVVEELLAAGADPNTMVYRGDDAEVRMHVSWLGGIACVVHEEPDASSWDEGSSSKWDRSTTPLIMAVERGHTDVLRALLRARANIEGTDGADRTALYAACENGHAGMVRLLLDAGAKKNETFTNVRT</sequence>
<dbReference type="PROSITE" id="PS50297">
    <property type="entry name" value="ANK_REP_REGION"/>
    <property type="match status" value="5"/>
</dbReference>
<name>A0A150GYC2_GONPE</name>
<dbReference type="EMBL" id="LSYV01000005">
    <property type="protein sequence ID" value="KXZ54794.1"/>
    <property type="molecule type" value="Genomic_DNA"/>
</dbReference>
<evidence type="ECO:0000313" key="4">
    <source>
        <dbReference type="Proteomes" id="UP000075714"/>
    </source>
</evidence>
<dbReference type="InterPro" id="IPR002110">
    <property type="entry name" value="Ankyrin_rpt"/>
</dbReference>
<feature type="repeat" description="ANK" evidence="1">
    <location>
        <begin position="221"/>
        <end position="253"/>
    </location>
</feature>
<dbReference type="Gene3D" id="1.25.40.20">
    <property type="entry name" value="Ankyrin repeat-containing domain"/>
    <property type="match status" value="3"/>
</dbReference>
<protein>
    <submittedName>
        <fullName evidence="3">Uncharacterized protein</fullName>
    </submittedName>
</protein>
<dbReference type="PRINTS" id="PR01415">
    <property type="entry name" value="ANKYRIN"/>
</dbReference>
<proteinExistence type="predicted"/>
<gene>
    <name evidence="3" type="ORF">GPECTOR_4g865</name>
</gene>
<dbReference type="PANTHER" id="PTHR24133:SF40">
    <property type="entry name" value="ANKYRIN REPEAT DOMAIN 44"/>
    <property type="match status" value="1"/>
</dbReference>
<keyword evidence="2" id="KW-0175">Coiled coil</keyword>
<dbReference type="Pfam" id="PF12796">
    <property type="entry name" value="Ank_2"/>
    <property type="match status" value="3"/>
</dbReference>
<organism evidence="3 4">
    <name type="scientific">Gonium pectorale</name>
    <name type="common">Green alga</name>
    <dbReference type="NCBI Taxonomy" id="33097"/>
    <lineage>
        <taxon>Eukaryota</taxon>
        <taxon>Viridiplantae</taxon>
        <taxon>Chlorophyta</taxon>
        <taxon>core chlorophytes</taxon>
        <taxon>Chlorophyceae</taxon>
        <taxon>CS clade</taxon>
        <taxon>Chlamydomonadales</taxon>
        <taxon>Volvocaceae</taxon>
        <taxon>Gonium</taxon>
    </lineage>
</organism>
<feature type="repeat" description="ANK" evidence="1">
    <location>
        <begin position="87"/>
        <end position="119"/>
    </location>
</feature>
<evidence type="ECO:0000256" key="1">
    <source>
        <dbReference type="PROSITE-ProRule" id="PRU00023"/>
    </source>
</evidence>
<dbReference type="SMART" id="SM00248">
    <property type="entry name" value="ANK"/>
    <property type="match status" value="7"/>
</dbReference>
<accession>A0A150GYC2</accession>
<evidence type="ECO:0000256" key="2">
    <source>
        <dbReference type="SAM" id="Coils"/>
    </source>
</evidence>
<dbReference type="AlphaFoldDB" id="A0A150GYC2"/>
<dbReference type="OrthoDB" id="7729168at2759"/>
<dbReference type="PANTHER" id="PTHR24133">
    <property type="entry name" value="ANKYRIN DOMAIN-CONTAINING"/>
    <property type="match status" value="1"/>
</dbReference>
<dbReference type="PROSITE" id="PS50088">
    <property type="entry name" value="ANK_REPEAT"/>
    <property type="match status" value="6"/>
</dbReference>
<dbReference type="InterPro" id="IPR052391">
    <property type="entry name" value="E3_Ligase-Neurotoxin"/>
</dbReference>
<feature type="repeat" description="ANK" evidence="1">
    <location>
        <begin position="326"/>
        <end position="358"/>
    </location>
</feature>
<evidence type="ECO:0000313" key="3">
    <source>
        <dbReference type="EMBL" id="KXZ54794.1"/>
    </source>
</evidence>
<comment type="caution">
    <text evidence="3">The sequence shown here is derived from an EMBL/GenBank/DDBJ whole genome shotgun (WGS) entry which is preliminary data.</text>
</comment>
<dbReference type="InterPro" id="IPR036770">
    <property type="entry name" value="Ankyrin_rpt-contain_sf"/>
</dbReference>
<feature type="repeat" description="ANK" evidence="1">
    <location>
        <begin position="293"/>
        <end position="325"/>
    </location>
</feature>